<dbReference type="RefSeq" id="WP_192107975.1">
    <property type="nucleotide sequence ID" value="NZ_JACYXJ010000002.1"/>
</dbReference>
<sequence>MWTSDLGSVGPSANGPKEGFRHLANKLSELGSALPLEGLEKPAGDAARLLCDWGAATVVGTRLQLEAPITPDLLTLFAPLLDLCRPGIFDTPLPACPLQLKAGLADVMGPSWGDCEPEILKLVAGGQGDVGAQALVSCLGEMAERLSLFTLGTDDDRVFDRGDGGDELALGSLLGFSQRQERDLARSLVGAAAYFSGNQIDWNTLDGRRVCMRDLATGREVQVPAFGVLMGEGRGLGLSGLSLTSTVGAAVWSEPEEAHRRALHELVERDAVGQFWYNRLGITLLERGMWREFIHRNCETYLDERERVTTFIRVDTDLSAHVIVAVSFERDGLGACVGASAAPTSESAAMSALGEMLQAELSLGLMARAHKDAPPSAQLPAALRYSSSTRIAEDLRFAAAKPADVGSLGVVYGPDDLFESCLEKSLKLYAFDATRSDLAIPCIKIMSPDLCSWQPRFGKPRLFDGVVDRGWATSREDEQVFENRPFPF</sequence>
<organism evidence="2 3">
    <name type="scientific">Roseibium polysiphoniae</name>
    <dbReference type="NCBI Taxonomy" id="2571221"/>
    <lineage>
        <taxon>Bacteria</taxon>
        <taxon>Pseudomonadati</taxon>
        <taxon>Pseudomonadota</taxon>
        <taxon>Alphaproteobacteria</taxon>
        <taxon>Hyphomicrobiales</taxon>
        <taxon>Stappiaceae</taxon>
        <taxon>Roseibium</taxon>
    </lineage>
</organism>
<dbReference type="Pfam" id="PF02624">
    <property type="entry name" value="YcaO"/>
    <property type="match status" value="1"/>
</dbReference>
<feature type="domain" description="YcaO" evidence="1">
    <location>
        <begin position="126"/>
        <end position="487"/>
    </location>
</feature>
<dbReference type="Gene3D" id="3.30.160.660">
    <property type="match status" value="1"/>
</dbReference>
<keyword evidence="3" id="KW-1185">Reference proteome</keyword>
<dbReference type="PANTHER" id="PTHR37809:SF1">
    <property type="entry name" value="RIBOSOMAL PROTEIN S12 METHYLTHIOTRANSFERASE ACCESSORY FACTOR YCAO"/>
    <property type="match status" value="1"/>
</dbReference>
<dbReference type="EMBL" id="JACYXJ010000002">
    <property type="protein sequence ID" value="MBD8875674.1"/>
    <property type="molecule type" value="Genomic_DNA"/>
</dbReference>
<evidence type="ECO:0000313" key="2">
    <source>
        <dbReference type="EMBL" id="MBD8875674.1"/>
    </source>
</evidence>
<dbReference type="PANTHER" id="PTHR37809">
    <property type="entry name" value="RIBOSOMAL PROTEIN S12 METHYLTHIOTRANSFERASE ACCESSORY FACTOR YCAO"/>
    <property type="match status" value="1"/>
</dbReference>
<protein>
    <submittedName>
        <fullName evidence="2">YcaO-like family protein</fullName>
    </submittedName>
</protein>
<dbReference type="Gene3D" id="3.30.40.250">
    <property type="match status" value="1"/>
</dbReference>
<dbReference type="InterPro" id="IPR003776">
    <property type="entry name" value="YcaO-like_dom"/>
</dbReference>
<dbReference type="Proteomes" id="UP000615687">
    <property type="component" value="Unassembled WGS sequence"/>
</dbReference>
<name>A0ABR9C801_9HYPH</name>
<accession>A0ABR9C801</accession>
<gene>
    <name evidence="2" type="ORF">IG617_05160</name>
</gene>
<evidence type="ECO:0000313" key="3">
    <source>
        <dbReference type="Proteomes" id="UP000615687"/>
    </source>
</evidence>
<dbReference type="Gene3D" id="3.30.1330.230">
    <property type="match status" value="1"/>
</dbReference>
<reference evidence="2 3" key="1">
    <citation type="submission" date="2020-09" db="EMBL/GenBank/DDBJ databases">
        <title>The genome sequence of type strain Labrenzia polysiphoniae KACC 19711.</title>
        <authorList>
            <person name="Liu Y."/>
        </authorList>
    </citation>
    <scope>NUCLEOTIDE SEQUENCE [LARGE SCALE GENOMIC DNA]</scope>
    <source>
        <strain evidence="2 3">KACC 19711</strain>
    </source>
</reference>
<dbReference type="PROSITE" id="PS51664">
    <property type="entry name" value="YCAO"/>
    <property type="match status" value="1"/>
</dbReference>
<comment type="caution">
    <text evidence="2">The sequence shown here is derived from an EMBL/GenBank/DDBJ whole genome shotgun (WGS) entry which is preliminary data.</text>
</comment>
<proteinExistence type="predicted"/>
<evidence type="ECO:0000259" key="1">
    <source>
        <dbReference type="PROSITE" id="PS51664"/>
    </source>
</evidence>